<dbReference type="Pfam" id="PF01636">
    <property type="entry name" value="APH"/>
    <property type="match status" value="1"/>
</dbReference>
<name>A0ABW7B500_9ACTN</name>
<protein>
    <submittedName>
        <fullName evidence="2">Aminoglycoside phosphotransferase family protein</fullName>
        <ecNumber evidence="2">2.7.1.-</ecNumber>
    </submittedName>
</protein>
<organism evidence="2 3">
    <name type="scientific">Streptomyces cinerochromogenes</name>
    <dbReference type="NCBI Taxonomy" id="66422"/>
    <lineage>
        <taxon>Bacteria</taxon>
        <taxon>Bacillati</taxon>
        <taxon>Actinomycetota</taxon>
        <taxon>Actinomycetes</taxon>
        <taxon>Kitasatosporales</taxon>
        <taxon>Streptomycetaceae</taxon>
        <taxon>Streptomyces</taxon>
    </lineage>
</organism>
<dbReference type="InterPro" id="IPR002575">
    <property type="entry name" value="Aminoglycoside_PTrfase"/>
</dbReference>
<evidence type="ECO:0000313" key="2">
    <source>
        <dbReference type="EMBL" id="MFG3012247.1"/>
    </source>
</evidence>
<dbReference type="EC" id="2.7.1.-" evidence="2"/>
<dbReference type="Gene3D" id="3.90.1200.10">
    <property type="match status" value="1"/>
</dbReference>
<dbReference type="GO" id="GO:0016740">
    <property type="term" value="F:transferase activity"/>
    <property type="evidence" value="ECO:0007669"/>
    <property type="project" value="UniProtKB-KW"/>
</dbReference>
<feature type="domain" description="Aminoglycoside phosphotransferase" evidence="1">
    <location>
        <begin position="40"/>
        <end position="244"/>
    </location>
</feature>
<proteinExistence type="predicted"/>
<keyword evidence="3" id="KW-1185">Reference proteome</keyword>
<evidence type="ECO:0000313" key="3">
    <source>
        <dbReference type="Proteomes" id="UP001604267"/>
    </source>
</evidence>
<accession>A0ABW7B500</accession>
<dbReference type="InterPro" id="IPR051678">
    <property type="entry name" value="AGP_Transferase"/>
</dbReference>
<sequence>MTISAHASSAVLVAACSAAGLDPSAAEPIRIAENEIWRLPGQRAIVRIARPGQSAAAVREVNVAQWLADNDVPAVRALPVDQPVEVSGRPVTFWEELPAHTNGTVHDVVQLLKRLHPLPVPDFPLGELDPFVRVSERIDAATSLTEDDRSWLWQRHEELQRQWAQRPSGLPDCVVHGDAWVGNVARTARGPILLDFERVSVGPPEWDLVSTAVKLTTTGAVSAPEYAEFCDLYGVDVTEWEGYELLAGARELRMATYAAQHAATRPEWAKEAQYRVDCLRGRRGPRPWKWTGIM</sequence>
<dbReference type="Proteomes" id="UP001604267">
    <property type="component" value="Unassembled WGS sequence"/>
</dbReference>
<dbReference type="EMBL" id="JBICYV010000008">
    <property type="protein sequence ID" value="MFG3012247.1"/>
    <property type="molecule type" value="Genomic_DNA"/>
</dbReference>
<gene>
    <name evidence="2" type="ORF">ACGFZB_17665</name>
</gene>
<dbReference type="PANTHER" id="PTHR21310">
    <property type="entry name" value="AMINOGLYCOSIDE PHOSPHOTRANSFERASE-RELATED-RELATED"/>
    <property type="match status" value="1"/>
</dbReference>
<dbReference type="InterPro" id="IPR011009">
    <property type="entry name" value="Kinase-like_dom_sf"/>
</dbReference>
<comment type="caution">
    <text evidence="2">The sequence shown here is derived from an EMBL/GenBank/DDBJ whole genome shotgun (WGS) entry which is preliminary data.</text>
</comment>
<keyword evidence="2" id="KW-0808">Transferase</keyword>
<dbReference type="RefSeq" id="WP_392818256.1">
    <property type="nucleotide sequence ID" value="NZ_JBICYV010000008.1"/>
</dbReference>
<dbReference type="SUPFAM" id="SSF56112">
    <property type="entry name" value="Protein kinase-like (PK-like)"/>
    <property type="match status" value="1"/>
</dbReference>
<evidence type="ECO:0000259" key="1">
    <source>
        <dbReference type="Pfam" id="PF01636"/>
    </source>
</evidence>
<dbReference type="PANTHER" id="PTHR21310:SF40">
    <property type="entry name" value="AMINOGLYCOSIDE PHOSPHOTRANSFERASE DOMAIN-CONTAINING PROTEIN-RELATED"/>
    <property type="match status" value="1"/>
</dbReference>
<reference evidence="2 3" key="1">
    <citation type="submission" date="2024-10" db="EMBL/GenBank/DDBJ databases">
        <title>The Natural Products Discovery Center: Release of the First 8490 Sequenced Strains for Exploring Actinobacteria Biosynthetic Diversity.</title>
        <authorList>
            <person name="Kalkreuter E."/>
            <person name="Kautsar S.A."/>
            <person name="Yang D."/>
            <person name="Bader C.D."/>
            <person name="Teijaro C.N."/>
            <person name="Fluegel L."/>
            <person name="Davis C.M."/>
            <person name="Simpson J.R."/>
            <person name="Lauterbach L."/>
            <person name="Steele A.D."/>
            <person name="Gui C."/>
            <person name="Meng S."/>
            <person name="Li G."/>
            <person name="Viehrig K."/>
            <person name="Ye F."/>
            <person name="Su P."/>
            <person name="Kiefer A.F."/>
            <person name="Nichols A."/>
            <person name="Cepeda A.J."/>
            <person name="Yan W."/>
            <person name="Fan B."/>
            <person name="Jiang Y."/>
            <person name="Adhikari A."/>
            <person name="Zheng C.-J."/>
            <person name="Schuster L."/>
            <person name="Cowan T.M."/>
            <person name="Smanski M.J."/>
            <person name="Chevrette M.G."/>
            <person name="De Carvalho L.P.S."/>
            <person name="Shen B."/>
        </authorList>
    </citation>
    <scope>NUCLEOTIDE SEQUENCE [LARGE SCALE GENOMIC DNA]</scope>
    <source>
        <strain evidence="2 3">NPDC048320</strain>
    </source>
</reference>